<dbReference type="Proteomes" id="UP000649753">
    <property type="component" value="Unassembled WGS sequence"/>
</dbReference>
<evidence type="ECO:0008006" key="5">
    <source>
        <dbReference type="Google" id="ProtNLM"/>
    </source>
</evidence>
<evidence type="ECO:0000313" key="3">
    <source>
        <dbReference type="EMBL" id="MBE1486702.1"/>
    </source>
</evidence>
<keyword evidence="4" id="KW-1185">Reference proteome</keyword>
<dbReference type="AlphaFoldDB" id="A0A927M4C3"/>
<feature type="compositionally biased region" description="Acidic residues" evidence="1">
    <location>
        <begin position="59"/>
        <end position="73"/>
    </location>
</feature>
<name>A0A927M4C3_9ACTN</name>
<feature type="region of interest" description="Disordered" evidence="1">
    <location>
        <begin position="56"/>
        <end position="77"/>
    </location>
</feature>
<evidence type="ECO:0000256" key="1">
    <source>
        <dbReference type="SAM" id="MobiDB-lite"/>
    </source>
</evidence>
<evidence type="ECO:0000313" key="4">
    <source>
        <dbReference type="Proteomes" id="UP000649753"/>
    </source>
</evidence>
<gene>
    <name evidence="3" type="ORF">H4W31_002340</name>
</gene>
<sequence length="171" mass="18835">MTPVRRWRRLAIVLVAGLVISGCDQGSDVRPTMTVGQAAERTEEIVREAQAALAPGTELETDLDDTTPCDDPSDGGPPGRVFVEKHYKVVYPDGWPVNQALVVLAQYWEQRGYKVIKDLRSERNPQLAVESPNDGFRIGIEIYPRDSGRIDAFLVGSSPCIWENGTPPADT</sequence>
<feature type="signal peptide" evidence="2">
    <location>
        <begin position="1"/>
        <end position="26"/>
    </location>
</feature>
<protein>
    <recommendedName>
        <fullName evidence="5">PASTA domain-containing protein</fullName>
    </recommendedName>
</protein>
<dbReference type="EMBL" id="JADBEB010000001">
    <property type="protein sequence ID" value="MBE1486702.1"/>
    <property type="molecule type" value="Genomic_DNA"/>
</dbReference>
<keyword evidence="2" id="KW-0732">Signal</keyword>
<reference evidence="3" key="1">
    <citation type="submission" date="2020-10" db="EMBL/GenBank/DDBJ databases">
        <title>Sequencing the genomes of 1000 actinobacteria strains.</title>
        <authorList>
            <person name="Klenk H.-P."/>
        </authorList>
    </citation>
    <scope>NUCLEOTIDE SEQUENCE</scope>
    <source>
        <strain evidence="3">DSM 46832</strain>
    </source>
</reference>
<accession>A0A927M4C3</accession>
<dbReference type="PROSITE" id="PS51257">
    <property type="entry name" value="PROKAR_LIPOPROTEIN"/>
    <property type="match status" value="1"/>
</dbReference>
<proteinExistence type="predicted"/>
<dbReference type="RefSeq" id="WP_192766681.1">
    <property type="nucleotide sequence ID" value="NZ_JADBEB010000001.1"/>
</dbReference>
<organism evidence="3 4">
    <name type="scientific">Plantactinospora soyae</name>
    <dbReference type="NCBI Taxonomy" id="1544732"/>
    <lineage>
        <taxon>Bacteria</taxon>
        <taxon>Bacillati</taxon>
        <taxon>Actinomycetota</taxon>
        <taxon>Actinomycetes</taxon>
        <taxon>Micromonosporales</taxon>
        <taxon>Micromonosporaceae</taxon>
        <taxon>Plantactinospora</taxon>
    </lineage>
</organism>
<feature type="chain" id="PRO_5038854504" description="PASTA domain-containing protein" evidence="2">
    <location>
        <begin position="27"/>
        <end position="171"/>
    </location>
</feature>
<comment type="caution">
    <text evidence="3">The sequence shown here is derived from an EMBL/GenBank/DDBJ whole genome shotgun (WGS) entry which is preliminary data.</text>
</comment>
<evidence type="ECO:0000256" key="2">
    <source>
        <dbReference type="SAM" id="SignalP"/>
    </source>
</evidence>